<evidence type="ECO:0000313" key="3">
    <source>
        <dbReference type="Proteomes" id="UP001642464"/>
    </source>
</evidence>
<dbReference type="SUPFAM" id="SSF53335">
    <property type="entry name" value="S-adenosyl-L-methionine-dependent methyltransferases"/>
    <property type="match status" value="1"/>
</dbReference>
<dbReference type="Gene3D" id="1.10.287.110">
    <property type="entry name" value="DnaJ domain"/>
    <property type="match status" value="1"/>
</dbReference>
<dbReference type="CDD" id="cd06257">
    <property type="entry name" value="DnaJ"/>
    <property type="match status" value="1"/>
</dbReference>
<dbReference type="InterPro" id="IPR029063">
    <property type="entry name" value="SAM-dependent_MTases_sf"/>
</dbReference>
<evidence type="ECO:0000313" key="2">
    <source>
        <dbReference type="EMBL" id="CAK9086997.1"/>
    </source>
</evidence>
<gene>
    <name evidence="2" type="ORF">SCF082_LOCUS41143</name>
</gene>
<organism evidence="2 3">
    <name type="scientific">Durusdinium trenchii</name>
    <dbReference type="NCBI Taxonomy" id="1381693"/>
    <lineage>
        <taxon>Eukaryota</taxon>
        <taxon>Sar</taxon>
        <taxon>Alveolata</taxon>
        <taxon>Dinophyceae</taxon>
        <taxon>Suessiales</taxon>
        <taxon>Symbiodiniaceae</taxon>
        <taxon>Durusdinium</taxon>
    </lineage>
</organism>
<protein>
    <recommendedName>
        <fullName evidence="4">J domain-containing protein</fullName>
    </recommendedName>
</protein>
<dbReference type="Gene3D" id="3.40.50.150">
    <property type="entry name" value="Vaccinia Virus protein VP39"/>
    <property type="match status" value="1"/>
</dbReference>
<name>A0ABP0QFK6_9DINO</name>
<dbReference type="SUPFAM" id="SSF46565">
    <property type="entry name" value="Chaperone J-domain"/>
    <property type="match status" value="1"/>
</dbReference>
<evidence type="ECO:0008006" key="4">
    <source>
        <dbReference type="Google" id="ProtNLM"/>
    </source>
</evidence>
<comment type="caution">
    <text evidence="2">The sequence shown here is derived from an EMBL/GenBank/DDBJ whole genome shotgun (WGS) entry which is preliminary data.</text>
</comment>
<dbReference type="EMBL" id="CAXAMM010039518">
    <property type="protein sequence ID" value="CAK9086997.1"/>
    <property type="molecule type" value="Genomic_DNA"/>
</dbReference>
<dbReference type="InterPro" id="IPR036869">
    <property type="entry name" value="J_dom_sf"/>
</dbReference>
<feature type="compositionally biased region" description="Basic residues" evidence="1">
    <location>
        <begin position="110"/>
        <end position="121"/>
    </location>
</feature>
<reference evidence="2 3" key="1">
    <citation type="submission" date="2024-02" db="EMBL/GenBank/DDBJ databases">
        <authorList>
            <person name="Chen Y."/>
            <person name="Shah S."/>
            <person name="Dougan E. K."/>
            <person name="Thang M."/>
            <person name="Chan C."/>
        </authorList>
    </citation>
    <scope>NUCLEOTIDE SEQUENCE [LARGE SCALE GENOMIC DNA]</scope>
</reference>
<proteinExistence type="predicted"/>
<dbReference type="Proteomes" id="UP001642464">
    <property type="component" value="Unassembled WGS sequence"/>
</dbReference>
<keyword evidence="3" id="KW-1185">Reference proteome</keyword>
<sequence length="196" mass="21935">MVNRGEFVPQAGARKVIALETHEELVELSRRAAELNGYSEVIDVVCGKPRLEGRCYACNALKPLSGAQKGLAAAEKIAASIARRGCAHLPEPKPQPPSSSSSSSSSRYERRSRSRRSRSRSRSGTLSETEEIMEAKNQAVKRLEEIKDMQGSAEEKEKAFKKLLREWHPDKNADRVQVCTAVFQFLQKARHLFRGR</sequence>
<dbReference type="InterPro" id="IPR001623">
    <property type="entry name" value="DnaJ_domain"/>
</dbReference>
<accession>A0ABP0QFK6</accession>
<evidence type="ECO:0000256" key="1">
    <source>
        <dbReference type="SAM" id="MobiDB-lite"/>
    </source>
</evidence>
<feature type="region of interest" description="Disordered" evidence="1">
    <location>
        <begin position="87"/>
        <end position="133"/>
    </location>
</feature>